<keyword evidence="3" id="KW-0547">Nucleotide-binding</keyword>
<evidence type="ECO:0000259" key="5">
    <source>
        <dbReference type="PROSITE" id="PS50893"/>
    </source>
</evidence>
<sequence>MSEALLELNNVHVNFPAKTNWRGKVTEQVHALNGLDLRVERGETLGIVGESGCGKSTLAKLLMGMLKPSTGQLELARSSNSWLGRGMQMVFQDPLSSLDPRLPVWRSITEPVWIQSRTSEKERRALAASLAAQVGIRPEYLDRPPHAFSGGQRQRIAIARALSGQPDIMVLDEPTSALDISVQAQILNLLVELQRQRNLTYVLISHNVSVVRHMSDRVAVMYLGQIVELGEAKQVLDSPKHPYTQLLMESVPRIGAELEGAPGNTELPGNRKLPQGCYFRERCPYAGAGCEQPQELRELGSGVGVRCWRVGNGCRDIAKQ</sequence>
<evidence type="ECO:0000256" key="2">
    <source>
        <dbReference type="ARBA" id="ARBA00022448"/>
    </source>
</evidence>
<dbReference type="Gene3D" id="3.40.50.300">
    <property type="entry name" value="P-loop containing nucleotide triphosphate hydrolases"/>
    <property type="match status" value="1"/>
</dbReference>
<reference evidence="6 7" key="1">
    <citation type="journal article" date="2017" name="Antonie Van Leeuwenhoek">
        <title>Phylogenomic resolution of the bacterial genus Pantoea and its relationship with Erwinia and Tatumella.</title>
        <authorList>
            <person name="Palmer M."/>
            <person name="Steenkamp E.T."/>
            <person name="Coetzee M.P."/>
            <person name="Chan W.Y."/>
            <person name="van Zyl E."/>
            <person name="De Maayer P."/>
            <person name="Coutinho T.A."/>
            <person name="Blom J."/>
            <person name="Smits T.H."/>
            <person name="Duffy B."/>
            <person name="Venter S.N."/>
        </authorList>
    </citation>
    <scope>NUCLEOTIDE SEQUENCE [LARGE SCALE GENOMIC DNA]</scope>
    <source>
        <strain evidence="6 7">LMG 26275</strain>
    </source>
</reference>
<dbReference type="InterPro" id="IPR003439">
    <property type="entry name" value="ABC_transporter-like_ATP-bd"/>
</dbReference>
<accession>A0A1X1D0R9</accession>
<dbReference type="PROSITE" id="PS50893">
    <property type="entry name" value="ABC_TRANSPORTER_2"/>
    <property type="match status" value="1"/>
</dbReference>
<comment type="caution">
    <text evidence="6">The sequence shown here is derived from an EMBL/GenBank/DDBJ whole genome shotgun (WGS) entry which is preliminary data.</text>
</comment>
<protein>
    <submittedName>
        <fullName evidence="6">Peptide ABC transporter ATP-binding protein</fullName>
    </submittedName>
</protein>
<dbReference type="PANTHER" id="PTHR43776">
    <property type="entry name" value="TRANSPORT ATP-BINDING PROTEIN"/>
    <property type="match status" value="1"/>
</dbReference>
<comment type="similarity">
    <text evidence="1">Belongs to the ABC transporter superfamily. Drug exporter-2 (TC 3.A.1.117) family.</text>
</comment>
<evidence type="ECO:0000313" key="6">
    <source>
        <dbReference type="EMBL" id="ORM70273.1"/>
    </source>
</evidence>
<dbReference type="Pfam" id="PF00005">
    <property type="entry name" value="ABC_tran"/>
    <property type="match status" value="1"/>
</dbReference>
<evidence type="ECO:0000313" key="7">
    <source>
        <dbReference type="Proteomes" id="UP000193558"/>
    </source>
</evidence>
<dbReference type="InterPro" id="IPR050319">
    <property type="entry name" value="ABC_transp_ATP-bind"/>
</dbReference>
<dbReference type="InterPro" id="IPR013563">
    <property type="entry name" value="Oligopep_ABC_C"/>
</dbReference>
<name>A0A1X1D0R9_9GAMM</name>
<dbReference type="SMART" id="SM00382">
    <property type="entry name" value="AAA"/>
    <property type="match status" value="1"/>
</dbReference>
<dbReference type="PROSITE" id="PS00211">
    <property type="entry name" value="ABC_TRANSPORTER_1"/>
    <property type="match status" value="1"/>
</dbReference>
<dbReference type="RefSeq" id="WP_084934055.1">
    <property type="nucleotide sequence ID" value="NZ_MLFR01000005.1"/>
</dbReference>
<evidence type="ECO:0000256" key="4">
    <source>
        <dbReference type="ARBA" id="ARBA00022840"/>
    </source>
</evidence>
<dbReference type="OrthoDB" id="9784450at2"/>
<dbReference type="AlphaFoldDB" id="A0A1X1D0R9"/>
<gene>
    <name evidence="6" type="ORF">HA51_08145</name>
</gene>
<dbReference type="EMBL" id="MLFR01000005">
    <property type="protein sequence ID" value="ORM70273.1"/>
    <property type="molecule type" value="Genomic_DNA"/>
</dbReference>
<keyword evidence="4 6" id="KW-0067">ATP-binding</keyword>
<dbReference type="SUPFAM" id="SSF52540">
    <property type="entry name" value="P-loop containing nucleoside triphosphate hydrolases"/>
    <property type="match status" value="1"/>
</dbReference>
<dbReference type="NCBIfam" id="TIGR01727">
    <property type="entry name" value="oligo_HPY"/>
    <property type="match status" value="1"/>
</dbReference>
<keyword evidence="2" id="KW-0813">Transport</keyword>
<dbReference type="PANTHER" id="PTHR43776:SF7">
    <property type="entry name" value="D,D-DIPEPTIDE TRANSPORT ATP-BINDING PROTEIN DDPF-RELATED"/>
    <property type="match status" value="1"/>
</dbReference>
<dbReference type="Proteomes" id="UP000193558">
    <property type="component" value="Unassembled WGS sequence"/>
</dbReference>
<dbReference type="GO" id="GO:0005524">
    <property type="term" value="F:ATP binding"/>
    <property type="evidence" value="ECO:0007669"/>
    <property type="project" value="UniProtKB-KW"/>
</dbReference>
<feature type="domain" description="ABC transporter" evidence="5">
    <location>
        <begin position="6"/>
        <end position="248"/>
    </location>
</feature>
<organism evidence="6 7">
    <name type="scientific">Pantoea rwandensis</name>
    <dbReference type="NCBI Taxonomy" id="1076550"/>
    <lineage>
        <taxon>Bacteria</taxon>
        <taxon>Pseudomonadati</taxon>
        <taxon>Pseudomonadota</taxon>
        <taxon>Gammaproteobacteria</taxon>
        <taxon>Enterobacterales</taxon>
        <taxon>Erwiniaceae</taxon>
        <taxon>Pantoea</taxon>
    </lineage>
</organism>
<dbReference type="GO" id="GO:0055085">
    <property type="term" value="P:transmembrane transport"/>
    <property type="evidence" value="ECO:0007669"/>
    <property type="project" value="UniProtKB-ARBA"/>
</dbReference>
<dbReference type="Pfam" id="PF08352">
    <property type="entry name" value="oligo_HPY"/>
    <property type="match status" value="1"/>
</dbReference>
<dbReference type="CDD" id="cd03257">
    <property type="entry name" value="ABC_NikE_OppD_transporters"/>
    <property type="match status" value="1"/>
</dbReference>
<dbReference type="InterPro" id="IPR003593">
    <property type="entry name" value="AAA+_ATPase"/>
</dbReference>
<dbReference type="GO" id="GO:0015833">
    <property type="term" value="P:peptide transport"/>
    <property type="evidence" value="ECO:0007669"/>
    <property type="project" value="InterPro"/>
</dbReference>
<dbReference type="FunFam" id="3.40.50.300:FF:000016">
    <property type="entry name" value="Oligopeptide ABC transporter ATP-binding component"/>
    <property type="match status" value="1"/>
</dbReference>
<dbReference type="GO" id="GO:0016887">
    <property type="term" value="F:ATP hydrolysis activity"/>
    <property type="evidence" value="ECO:0007669"/>
    <property type="project" value="InterPro"/>
</dbReference>
<evidence type="ECO:0000256" key="1">
    <source>
        <dbReference type="ARBA" id="ARBA00006526"/>
    </source>
</evidence>
<dbReference type="InterPro" id="IPR027417">
    <property type="entry name" value="P-loop_NTPase"/>
</dbReference>
<evidence type="ECO:0000256" key="3">
    <source>
        <dbReference type="ARBA" id="ARBA00022741"/>
    </source>
</evidence>
<proteinExistence type="inferred from homology"/>
<dbReference type="InterPro" id="IPR017871">
    <property type="entry name" value="ABC_transporter-like_CS"/>
</dbReference>